<dbReference type="AlphaFoldDB" id="A0A6P6XTQ6"/>
<name>A0A6P6XTQ6_DERPT</name>
<dbReference type="KEGG" id="dpte:113790728"/>
<evidence type="ECO:0000313" key="2">
    <source>
        <dbReference type="RefSeq" id="XP_027196226.1"/>
    </source>
</evidence>
<dbReference type="RefSeq" id="XP_027196226.1">
    <property type="nucleotide sequence ID" value="XM_027340425.1"/>
</dbReference>
<organism evidence="1 2">
    <name type="scientific">Dermatophagoides pteronyssinus</name>
    <name type="common">European house dust mite</name>
    <dbReference type="NCBI Taxonomy" id="6956"/>
    <lineage>
        <taxon>Eukaryota</taxon>
        <taxon>Metazoa</taxon>
        <taxon>Ecdysozoa</taxon>
        <taxon>Arthropoda</taxon>
        <taxon>Chelicerata</taxon>
        <taxon>Arachnida</taxon>
        <taxon>Acari</taxon>
        <taxon>Acariformes</taxon>
        <taxon>Sarcoptiformes</taxon>
        <taxon>Astigmata</taxon>
        <taxon>Psoroptidia</taxon>
        <taxon>Analgoidea</taxon>
        <taxon>Pyroglyphidae</taxon>
        <taxon>Dermatophagoidinae</taxon>
        <taxon>Dermatophagoides</taxon>
    </lineage>
</organism>
<accession>A0A6P6XTQ6</accession>
<dbReference type="GeneID" id="113790728"/>
<keyword evidence="1" id="KW-1185">Reference proteome</keyword>
<evidence type="ECO:0000313" key="1">
    <source>
        <dbReference type="Proteomes" id="UP000515146"/>
    </source>
</evidence>
<gene>
    <name evidence="2" type="primary">LOC113790728</name>
</gene>
<dbReference type="Proteomes" id="UP000515146">
    <property type="component" value="Unplaced"/>
</dbReference>
<protein>
    <submittedName>
        <fullName evidence="2">Uncharacterized protein LOC113790728</fullName>
    </submittedName>
</protein>
<proteinExistence type="predicted"/>
<dbReference type="GO" id="GO:0030414">
    <property type="term" value="F:peptidase inhibitor activity"/>
    <property type="evidence" value="ECO:0007669"/>
    <property type="project" value="InterPro"/>
</dbReference>
<dbReference type="InterPro" id="IPR021066">
    <property type="entry name" value="FPI1"/>
</dbReference>
<sequence>MNKFLFSLTAILVMLLVVKEMTPVTGALTCSRDHCNGIQCSTPYCEGIPDGRYRLKQPGPCDCCPFCVKVIAKGEDCRSTMILTRIVGATPQSECEQGTHCDQTTFKCV</sequence>
<reference evidence="2" key="1">
    <citation type="submission" date="2025-08" db="UniProtKB">
        <authorList>
            <consortium name="RefSeq"/>
        </authorList>
    </citation>
    <scope>IDENTIFICATION</scope>
    <source>
        <strain evidence="2">Airmid</strain>
    </source>
</reference>
<dbReference type="OrthoDB" id="6503914at2759"/>
<dbReference type="InParanoid" id="A0A6P6XTQ6"/>
<dbReference type="Pfam" id="PF12190">
    <property type="entry name" value="amfpi-1"/>
    <property type="match status" value="1"/>
</dbReference>
<dbReference type="OMA" id="CKEPLKC"/>